<feature type="region of interest" description="Disordered" evidence="1">
    <location>
        <begin position="98"/>
        <end position="134"/>
    </location>
</feature>
<feature type="region of interest" description="Disordered" evidence="1">
    <location>
        <begin position="1"/>
        <end position="26"/>
    </location>
</feature>
<comment type="caution">
    <text evidence="2">The sequence shown here is derived from an EMBL/GenBank/DDBJ whole genome shotgun (WGS) entry which is preliminary data.</text>
</comment>
<dbReference type="AlphaFoldDB" id="A0A8H4L8G9"/>
<evidence type="ECO:0000313" key="2">
    <source>
        <dbReference type="EMBL" id="KAF4463044.1"/>
    </source>
</evidence>
<keyword evidence="3" id="KW-1185">Reference proteome</keyword>
<feature type="compositionally biased region" description="Polar residues" evidence="1">
    <location>
        <begin position="106"/>
        <end position="134"/>
    </location>
</feature>
<gene>
    <name evidence="2" type="ORF">FALBO_10137</name>
</gene>
<name>A0A8H4L8G9_9HYPO</name>
<evidence type="ECO:0000313" key="3">
    <source>
        <dbReference type="Proteomes" id="UP000554235"/>
    </source>
</evidence>
<sequence>MTLFDQSRDAGVHLPRAKPQHDRADRGETALAAKFWTPILRNYNYNHSSGLHLAILLRMQQPSHAQVPQGHPTPTFTHQSDKYSEQMNAWLREDRKDMPWHHPDSIATTVATPIPQNNPNHVPSQTAATQGSAK</sequence>
<reference evidence="2 3" key="1">
    <citation type="submission" date="2020-01" db="EMBL/GenBank/DDBJ databases">
        <title>Identification and distribution of gene clusters putatively required for synthesis of sphingolipid metabolism inhibitors in phylogenetically diverse species of the filamentous fungus Fusarium.</title>
        <authorList>
            <person name="Kim H.-S."/>
            <person name="Busman M."/>
            <person name="Brown D.W."/>
            <person name="Divon H."/>
            <person name="Uhlig S."/>
            <person name="Proctor R.H."/>
        </authorList>
    </citation>
    <scope>NUCLEOTIDE SEQUENCE [LARGE SCALE GENOMIC DNA]</scope>
    <source>
        <strain evidence="2 3">NRRL 20459</strain>
    </source>
</reference>
<organism evidence="2 3">
    <name type="scientific">Fusarium albosuccineum</name>
    <dbReference type="NCBI Taxonomy" id="1237068"/>
    <lineage>
        <taxon>Eukaryota</taxon>
        <taxon>Fungi</taxon>
        <taxon>Dikarya</taxon>
        <taxon>Ascomycota</taxon>
        <taxon>Pezizomycotina</taxon>
        <taxon>Sordariomycetes</taxon>
        <taxon>Hypocreomycetidae</taxon>
        <taxon>Hypocreales</taxon>
        <taxon>Nectriaceae</taxon>
        <taxon>Fusarium</taxon>
        <taxon>Fusarium decemcellulare species complex</taxon>
    </lineage>
</organism>
<dbReference type="Proteomes" id="UP000554235">
    <property type="component" value="Unassembled WGS sequence"/>
</dbReference>
<accession>A0A8H4L8G9</accession>
<protein>
    <submittedName>
        <fullName evidence="2">Uncharacterized protein</fullName>
    </submittedName>
</protein>
<feature type="compositionally biased region" description="Basic and acidic residues" evidence="1">
    <location>
        <begin position="1"/>
        <end position="11"/>
    </location>
</feature>
<dbReference type="OrthoDB" id="5100176at2759"/>
<dbReference type="EMBL" id="JAADYS010001429">
    <property type="protein sequence ID" value="KAF4463044.1"/>
    <property type="molecule type" value="Genomic_DNA"/>
</dbReference>
<evidence type="ECO:0000256" key="1">
    <source>
        <dbReference type="SAM" id="MobiDB-lite"/>
    </source>
</evidence>
<proteinExistence type="predicted"/>